<dbReference type="InterPro" id="IPR000719">
    <property type="entry name" value="Prot_kinase_dom"/>
</dbReference>
<dbReference type="PROSITE" id="PS00107">
    <property type="entry name" value="PROTEIN_KINASE_ATP"/>
    <property type="match status" value="1"/>
</dbReference>
<keyword evidence="7" id="KW-0808">Transferase</keyword>
<dbReference type="SMART" id="SM00220">
    <property type="entry name" value="S_TKc"/>
    <property type="match status" value="1"/>
</dbReference>
<dbReference type="PROSITE" id="PS00108">
    <property type="entry name" value="PROTEIN_KINASE_ST"/>
    <property type="match status" value="1"/>
</dbReference>
<dbReference type="PROSITE" id="PS50011">
    <property type="entry name" value="PROTEIN_KINASE_DOM"/>
    <property type="match status" value="1"/>
</dbReference>
<feature type="compositionally biased region" description="Low complexity" evidence="5">
    <location>
        <begin position="338"/>
        <end position="353"/>
    </location>
</feature>
<feature type="region of interest" description="Disordered" evidence="5">
    <location>
        <begin position="280"/>
        <end position="402"/>
    </location>
</feature>
<organism evidence="7 8">
    <name type="scientific">Cystoisospora suis</name>
    <dbReference type="NCBI Taxonomy" id="483139"/>
    <lineage>
        <taxon>Eukaryota</taxon>
        <taxon>Sar</taxon>
        <taxon>Alveolata</taxon>
        <taxon>Apicomplexa</taxon>
        <taxon>Conoidasida</taxon>
        <taxon>Coccidia</taxon>
        <taxon>Eucoccidiorida</taxon>
        <taxon>Eimeriorina</taxon>
        <taxon>Sarcocystidae</taxon>
        <taxon>Cystoisospora</taxon>
    </lineage>
</organism>
<dbReference type="AlphaFoldDB" id="A0A2C6KEL4"/>
<reference evidence="7 8" key="1">
    <citation type="journal article" date="2017" name="Int. J. Parasitol.">
        <title>The genome of the protozoan parasite Cystoisospora suis and a reverse vaccinology approach to identify vaccine candidates.</title>
        <authorList>
            <person name="Palmieri N."/>
            <person name="Shrestha A."/>
            <person name="Ruttkowski B."/>
            <person name="Beck T."/>
            <person name="Vogl C."/>
            <person name="Tomley F."/>
            <person name="Blake D.P."/>
            <person name="Joachim A."/>
        </authorList>
    </citation>
    <scope>NUCLEOTIDE SEQUENCE [LARGE SCALE GENOMIC DNA]</scope>
    <source>
        <strain evidence="7 8">Wien I</strain>
    </source>
</reference>
<proteinExistence type="predicted"/>
<evidence type="ECO:0000313" key="8">
    <source>
        <dbReference type="Proteomes" id="UP000221165"/>
    </source>
</evidence>
<evidence type="ECO:0000256" key="3">
    <source>
        <dbReference type="ARBA" id="ARBA00022840"/>
    </source>
</evidence>
<gene>
    <name evidence="7" type="ORF">CSUI_003696</name>
</gene>
<feature type="compositionally biased region" description="Polar residues" evidence="5">
    <location>
        <begin position="361"/>
        <end position="376"/>
    </location>
</feature>
<dbReference type="Gene3D" id="1.10.510.10">
    <property type="entry name" value="Transferase(Phosphotransferase) domain 1"/>
    <property type="match status" value="1"/>
</dbReference>
<evidence type="ECO:0000256" key="1">
    <source>
        <dbReference type="ARBA" id="ARBA00022527"/>
    </source>
</evidence>
<dbReference type="InterPro" id="IPR008271">
    <property type="entry name" value="Ser/Thr_kinase_AS"/>
</dbReference>
<dbReference type="Pfam" id="PF07714">
    <property type="entry name" value="PK_Tyr_Ser-Thr"/>
    <property type="match status" value="2"/>
</dbReference>
<accession>A0A2C6KEL4</accession>
<sequence length="1068" mass="113966">MDPGTDALLPICQSGVEDNVPSRTCKVVKEGTRLSEQGAVTHRASDQDPSRAHLREVSDFHSGSKYPGCGSLMSKDTTAFQEQRGLAGTNEVCVEPDRTAVVAVSTLIDSLCSADEKSALGGKYSTSDLATTAALLKNKSPPPPHLEVQILRPARKIVDADGRRIADPTSESTAAARTIRPSAGITPSVVPLQRKHSNKGGEHLQRPRGTTLRPTPRVLNAQQQGVRSEVDTQELPGLKNLRRIKYADTSPAAQAWTLLPKRGTVQAGTTSRSWFSSLFGSAESSPGKSVESQVERASSGGSLFTSRSSVGALFRSPESSVPQSARGVSDRPPFPQVSLSSSHELSASPRPSSVESFSVKALSQNQNAHQDRSTASVEPMATGGERTISGLHSKIDPSQQSTDVASIAELAADSTDAPLSTQEAESCIDMVKRQDCQDTPRNPVARKGDSNKTETAPSLTGQQLPMPQTVGNHSVSTTCPPADKQMPSASETRGGGPAGFGAWQQRRKSRGKRAPAATPRPPTGATLHPMLQKQNTAPAACATAPISSPSKTNTPATSKDPQFPSSSPATEARKSTAVRQTWMPCAVEIPISEVSLNRVIGKGATSSVYRAEWRGFPVACKLVTLPSQGSAASRAAQIRQVLQDFHHELNIMLRLGRHPNLIQLKAVGTQSVPLFMVTELCSGGSLFDFLHGGPERDSTKGGKAVEAPGMVERQSSDTSNLSNGPVSPNTTLSREESSVSDREYRTTVDIPGPHHDPDYEALVARAGGKAGDGSSIQTKSSGRGDDSSSAGNQNGTGGVQAKEKTGSGGFWSMLWGTKEKEAPKHPPTRPRMGTAPVPWNISDPGNPQQPQSQGFSEDILFSRGPKIPLSWSLRARIALDLAKGCAHLHSLQFIHRDIKSLNVLLTEAILDPQQQTTAQAKLADFGCTMFTGNRAAEKMCNAGGWAGTVLWMAPETLSKEGCNEKSDVYSFGIVLYELLTNRIPFQELQGTPYYEQLPTLIPAGLRPNLGPRALPPDVPSQLRALMEACWRKEPAHRPPFVHLVRALEVIVADLEARSRPGVEAGTHC</sequence>
<dbReference type="InterPro" id="IPR051681">
    <property type="entry name" value="Ser/Thr_Kinases-Pseudokinases"/>
</dbReference>
<dbReference type="GeneID" id="94427102"/>
<evidence type="ECO:0000256" key="5">
    <source>
        <dbReference type="SAM" id="MobiDB-lite"/>
    </source>
</evidence>
<comment type="caution">
    <text evidence="7">The sequence shown here is derived from an EMBL/GenBank/DDBJ whole genome shotgun (WGS) entry which is preliminary data.</text>
</comment>
<feature type="compositionally biased region" description="Polar residues" evidence="5">
    <location>
        <begin position="843"/>
        <end position="854"/>
    </location>
</feature>
<keyword evidence="8" id="KW-1185">Reference proteome</keyword>
<dbReference type="InterPro" id="IPR001245">
    <property type="entry name" value="Ser-Thr/Tyr_kinase_cat_dom"/>
</dbReference>
<dbReference type="SUPFAM" id="SSF56112">
    <property type="entry name" value="Protein kinase-like (PK-like)"/>
    <property type="match status" value="1"/>
</dbReference>
<feature type="compositionally biased region" description="Polar residues" evidence="5">
    <location>
        <begin position="545"/>
        <end position="569"/>
    </location>
</feature>
<feature type="compositionally biased region" description="Polar residues" evidence="5">
    <location>
        <begin position="453"/>
        <end position="479"/>
    </location>
</feature>
<keyword evidence="1" id="KW-0723">Serine/threonine-protein kinase</keyword>
<evidence type="ECO:0000313" key="7">
    <source>
        <dbReference type="EMBL" id="PHJ22461.1"/>
    </source>
</evidence>
<feature type="compositionally biased region" description="Basic and acidic residues" evidence="5">
    <location>
        <begin position="733"/>
        <end position="758"/>
    </location>
</feature>
<protein>
    <submittedName>
        <fullName evidence="7">Tyrosine kinase-like protein</fullName>
    </submittedName>
</protein>
<feature type="region of interest" description="Disordered" evidence="5">
    <location>
        <begin position="431"/>
        <end position="576"/>
    </location>
</feature>
<keyword evidence="3 4" id="KW-0067">ATP-binding</keyword>
<dbReference type="InterPro" id="IPR017441">
    <property type="entry name" value="Protein_kinase_ATP_BS"/>
</dbReference>
<feature type="domain" description="Protein kinase" evidence="6">
    <location>
        <begin position="594"/>
        <end position="1050"/>
    </location>
</feature>
<dbReference type="GO" id="GO:0005524">
    <property type="term" value="F:ATP binding"/>
    <property type="evidence" value="ECO:0007669"/>
    <property type="project" value="UniProtKB-UniRule"/>
</dbReference>
<name>A0A2C6KEL4_9APIC</name>
<dbReference type="EMBL" id="MIGC01001667">
    <property type="protein sequence ID" value="PHJ22461.1"/>
    <property type="molecule type" value="Genomic_DNA"/>
</dbReference>
<evidence type="ECO:0000256" key="4">
    <source>
        <dbReference type="PROSITE-ProRule" id="PRU10141"/>
    </source>
</evidence>
<dbReference type="InterPro" id="IPR011009">
    <property type="entry name" value="Kinase-like_dom_sf"/>
</dbReference>
<feature type="compositionally biased region" description="Polar residues" evidence="5">
    <location>
        <begin position="280"/>
        <end position="296"/>
    </location>
</feature>
<keyword evidence="7" id="KW-0418">Kinase</keyword>
<feature type="binding site" evidence="4">
    <location>
        <position position="621"/>
    </location>
    <ligand>
        <name>ATP</name>
        <dbReference type="ChEBI" id="CHEBI:30616"/>
    </ligand>
</feature>
<dbReference type="Gene3D" id="3.30.200.20">
    <property type="entry name" value="Phosphorylase Kinase, domain 1"/>
    <property type="match status" value="1"/>
</dbReference>
<feature type="compositionally biased region" description="Low complexity" evidence="5">
    <location>
        <begin position="298"/>
        <end position="309"/>
    </location>
</feature>
<dbReference type="VEuPathDB" id="ToxoDB:CSUI_003696"/>
<feature type="compositionally biased region" description="Polar residues" evidence="5">
    <location>
        <begin position="716"/>
        <end position="732"/>
    </location>
</feature>
<feature type="region of interest" description="Disordered" evidence="5">
    <location>
        <begin position="192"/>
        <end position="214"/>
    </location>
</feature>
<dbReference type="OrthoDB" id="330549at2759"/>
<dbReference type="RefSeq" id="XP_067924138.1">
    <property type="nucleotide sequence ID" value="XM_068063891.1"/>
</dbReference>
<feature type="region of interest" description="Disordered" evidence="5">
    <location>
        <begin position="692"/>
        <end position="854"/>
    </location>
</feature>
<evidence type="ECO:0000256" key="2">
    <source>
        <dbReference type="ARBA" id="ARBA00022741"/>
    </source>
</evidence>
<dbReference type="PANTHER" id="PTHR44329">
    <property type="entry name" value="SERINE/THREONINE-PROTEIN KINASE TNNI3K-RELATED"/>
    <property type="match status" value="1"/>
</dbReference>
<dbReference type="GO" id="GO:0004674">
    <property type="term" value="F:protein serine/threonine kinase activity"/>
    <property type="evidence" value="ECO:0007669"/>
    <property type="project" value="UniProtKB-KW"/>
</dbReference>
<dbReference type="Proteomes" id="UP000221165">
    <property type="component" value="Unassembled WGS sequence"/>
</dbReference>
<keyword evidence="2 4" id="KW-0547">Nucleotide-binding</keyword>
<evidence type="ECO:0000259" key="6">
    <source>
        <dbReference type="PROSITE" id="PS50011"/>
    </source>
</evidence>